<accession>X0U3X2</accession>
<organism evidence="1">
    <name type="scientific">marine sediment metagenome</name>
    <dbReference type="NCBI Taxonomy" id="412755"/>
    <lineage>
        <taxon>unclassified sequences</taxon>
        <taxon>metagenomes</taxon>
        <taxon>ecological metagenomes</taxon>
    </lineage>
</organism>
<protein>
    <submittedName>
        <fullName evidence="1">Uncharacterized protein</fullName>
    </submittedName>
</protein>
<feature type="non-terminal residue" evidence="1">
    <location>
        <position position="276"/>
    </location>
</feature>
<reference evidence="1" key="1">
    <citation type="journal article" date="2014" name="Front. Microbiol.">
        <title>High frequency of phylogenetically diverse reductive dehalogenase-homologous genes in deep subseafloor sedimentary metagenomes.</title>
        <authorList>
            <person name="Kawai M."/>
            <person name="Futagami T."/>
            <person name="Toyoda A."/>
            <person name="Takaki Y."/>
            <person name="Nishi S."/>
            <person name="Hori S."/>
            <person name="Arai W."/>
            <person name="Tsubouchi T."/>
            <person name="Morono Y."/>
            <person name="Uchiyama I."/>
            <person name="Ito T."/>
            <person name="Fujiyama A."/>
            <person name="Inagaki F."/>
            <person name="Takami H."/>
        </authorList>
    </citation>
    <scope>NUCLEOTIDE SEQUENCE</scope>
    <source>
        <strain evidence="1">Expedition CK06-06</strain>
    </source>
</reference>
<proteinExistence type="predicted"/>
<gene>
    <name evidence="1" type="ORF">S01H1_30083</name>
</gene>
<evidence type="ECO:0000313" key="1">
    <source>
        <dbReference type="EMBL" id="GAF95092.1"/>
    </source>
</evidence>
<comment type="caution">
    <text evidence="1">The sequence shown here is derived from an EMBL/GenBank/DDBJ whole genome shotgun (WGS) entry which is preliminary data.</text>
</comment>
<name>X0U3X2_9ZZZZ</name>
<sequence>MRFGDHCAALPSDGSDGTDDNIQGFEEFMMEQHAFMKQLVGDYDHKTFLQKYGFISQDKVVMYLIGTSGAGKSYFSRQNCDKFSEGQVAIIGRDECIVEAITGKYERLTGDEYALVYAVYNAKKALYIFCKKFEGKRQTRNMDQQKAKLEQSVAEAEAAVDTVDTSSKAEASDSTESNVSTEDIVQKVNTLFCDKIKAALENPTVKLVIIDTMMSLFPSGIQSCVSPISDLLNGHFIIHVHVQNYKERLSGENVGGDLAKQLEVAGPFGPTQPLHP</sequence>
<dbReference type="EMBL" id="BARS01018493">
    <property type="protein sequence ID" value="GAF95092.1"/>
    <property type="molecule type" value="Genomic_DNA"/>
</dbReference>
<dbReference type="AlphaFoldDB" id="X0U3X2"/>